<dbReference type="SUPFAM" id="SSF57701">
    <property type="entry name" value="Zn2/Cys6 DNA-binding domain"/>
    <property type="match status" value="1"/>
</dbReference>
<proteinExistence type="predicted"/>
<evidence type="ECO:0000256" key="2">
    <source>
        <dbReference type="ARBA" id="ARBA00023242"/>
    </source>
</evidence>
<dbReference type="PROSITE" id="PS50048">
    <property type="entry name" value="ZN2_CY6_FUNGAL_2"/>
    <property type="match status" value="1"/>
</dbReference>
<dbReference type="Pfam" id="PF04082">
    <property type="entry name" value="Fungal_trans"/>
    <property type="match status" value="1"/>
</dbReference>
<dbReference type="InterPro" id="IPR036864">
    <property type="entry name" value="Zn2-C6_fun-type_DNA-bd_sf"/>
</dbReference>
<dbReference type="GO" id="GO:0006351">
    <property type="term" value="P:DNA-templated transcription"/>
    <property type="evidence" value="ECO:0007669"/>
    <property type="project" value="InterPro"/>
</dbReference>
<dbReference type="CDD" id="cd12148">
    <property type="entry name" value="fungal_TF_MHR"/>
    <property type="match status" value="1"/>
</dbReference>
<dbReference type="PANTHER" id="PTHR31668:SF4">
    <property type="entry name" value="TRANSCRIPTIONAL ACTIVATOR PROTEIN DAL81"/>
    <property type="match status" value="1"/>
</dbReference>
<dbReference type="EMBL" id="ONZQ02000002">
    <property type="protein sequence ID" value="SPN99280.1"/>
    <property type="molecule type" value="Genomic_DNA"/>
</dbReference>
<dbReference type="InterPro" id="IPR050797">
    <property type="entry name" value="Carb_Metab_Trans_Reg"/>
</dbReference>
<comment type="caution">
    <text evidence="5">The sequence shown here is derived from an EMBL/GenBank/DDBJ whole genome shotgun (WGS) entry which is preliminary data.</text>
</comment>
<organism evidence="5 6">
    <name type="scientific">Cephalotrichum gorgonifer</name>
    <dbReference type="NCBI Taxonomy" id="2041049"/>
    <lineage>
        <taxon>Eukaryota</taxon>
        <taxon>Fungi</taxon>
        <taxon>Dikarya</taxon>
        <taxon>Ascomycota</taxon>
        <taxon>Pezizomycotina</taxon>
        <taxon>Sordariomycetes</taxon>
        <taxon>Hypocreomycetidae</taxon>
        <taxon>Microascales</taxon>
        <taxon>Microascaceae</taxon>
        <taxon>Cephalotrichum</taxon>
    </lineage>
</organism>
<sequence length="637" mass="71133">MESPAMMYARRYKSKSQRPCDFCRRRRAACRIIFSPPCELCKSYERECTFTDAPPPRRKVQPSASVERDDSDLGFHLGSQAAGPSELGEGGGESFGMDDSWATTPFLHNNLLGGGIDSVSNGDFMSGIMTGYHDEPHRLITGDEGIQDQNLAIPHGTTESEPPAAAPIRSQKELTSRPNTLIGATDPLDPWLMRQYRFDDNGEVEFRRLVVRSVMDGPLPVQFFVFQSPSHSQGSTGTPDTPGDSDSSSRTYLNSLVPPDIGARLLNLYFKFIYPLFPAVLREPDRNYLDYSPDVLAAIYMVSLDFVTFDDVLCIQMAYDQSPRKTLKTLLWSWLHERRGCPTLSLLQSALLLGLSPAGDMLLPENDERLSLGGMIVSMANTLGLQHDPTDWDLPAAEIALRRRLSCLVRANDTWLAASTGRPGFIASSNWLVEVATAADDQEGVLQDFVRFTQISRILRVILDDVYSLSASHRLSTDFRQTLSVTQPIMENLSAWYQQLPRSGGSPRDADSLVNVSSFLHLAYHSTKALLFRAIMRPFHNDQFINFGSLSAFALQPQMAHMLFMTSHTDQEALENKNLVMQSRQLLRLRSMSFDSLKLALIRADSTWWRGLRETIHLSAPVERSLESGDTASYVAS</sequence>
<feature type="region of interest" description="Disordered" evidence="3">
    <location>
        <begin position="153"/>
        <end position="181"/>
    </location>
</feature>
<dbReference type="PROSITE" id="PS00463">
    <property type="entry name" value="ZN2_CY6_FUNGAL_1"/>
    <property type="match status" value="1"/>
</dbReference>
<dbReference type="InterPro" id="IPR001138">
    <property type="entry name" value="Zn2Cys6_DnaBD"/>
</dbReference>
<dbReference type="GO" id="GO:0003677">
    <property type="term" value="F:DNA binding"/>
    <property type="evidence" value="ECO:0007669"/>
    <property type="project" value="InterPro"/>
</dbReference>
<feature type="domain" description="Zn(2)-C6 fungal-type" evidence="4">
    <location>
        <begin position="19"/>
        <end position="50"/>
    </location>
</feature>
<reference evidence="5" key="1">
    <citation type="submission" date="2018-03" db="EMBL/GenBank/DDBJ databases">
        <authorList>
            <person name="Guldener U."/>
        </authorList>
    </citation>
    <scope>NUCLEOTIDE SEQUENCE</scope>
</reference>
<feature type="region of interest" description="Disordered" evidence="3">
    <location>
        <begin position="228"/>
        <end position="251"/>
    </location>
</feature>
<dbReference type="GO" id="GO:0008270">
    <property type="term" value="F:zinc ion binding"/>
    <property type="evidence" value="ECO:0007669"/>
    <property type="project" value="InterPro"/>
</dbReference>
<dbReference type="Proteomes" id="UP001187682">
    <property type="component" value="Unassembled WGS sequence"/>
</dbReference>
<keyword evidence="6" id="KW-1185">Reference proteome</keyword>
<evidence type="ECO:0000313" key="5">
    <source>
        <dbReference type="EMBL" id="SPN99280.1"/>
    </source>
</evidence>
<protein>
    <recommendedName>
        <fullName evidence="4">Zn(2)-C6 fungal-type domain-containing protein</fullName>
    </recommendedName>
</protein>
<dbReference type="GO" id="GO:0001080">
    <property type="term" value="P:nitrogen catabolite activation of transcription from RNA polymerase II promoter"/>
    <property type="evidence" value="ECO:0007669"/>
    <property type="project" value="TreeGrafter"/>
</dbReference>
<dbReference type="AlphaFoldDB" id="A0AAE8MTA2"/>
<dbReference type="PANTHER" id="PTHR31668">
    <property type="entry name" value="GLUCOSE TRANSPORT TRANSCRIPTION REGULATOR RGT1-RELATED-RELATED"/>
    <property type="match status" value="1"/>
</dbReference>
<name>A0AAE8MTA2_9PEZI</name>
<evidence type="ECO:0000313" key="6">
    <source>
        <dbReference type="Proteomes" id="UP001187682"/>
    </source>
</evidence>
<gene>
    <name evidence="5" type="ORF">DNG_02317</name>
</gene>
<keyword evidence="1" id="KW-0479">Metal-binding</keyword>
<evidence type="ECO:0000256" key="1">
    <source>
        <dbReference type="ARBA" id="ARBA00022723"/>
    </source>
</evidence>
<dbReference type="GO" id="GO:0005634">
    <property type="term" value="C:nucleus"/>
    <property type="evidence" value="ECO:0007669"/>
    <property type="project" value="TreeGrafter"/>
</dbReference>
<evidence type="ECO:0000256" key="3">
    <source>
        <dbReference type="SAM" id="MobiDB-lite"/>
    </source>
</evidence>
<dbReference type="InterPro" id="IPR007219">
    <property type="entry name" value="XnlR_reg_dom"/>
</dbReference>
<evidence type="ECO:0000259" key="4">
    <source>
        <dbReference type="PROSITE" id="PS50048"/>
    </source>
</evidence>
<dbReference type="GO" id="GO:0000981">
    <property type="term" value="F:DNA-binding transcription factor activity, RNA polymerase II-specific"/>
    <property type="evidence" value="ECO:0007669"/>
    <property type="project" value="InterPro"/>
</dbReference>
<feature type="compositionally biased region" description="Low complexity" evidence="3">
    <location>
        <begin position="234"/>
        <end position="249"/>
    </location>
</feature>
<feature type="region of interest" description="Disordered" evidence="3">
    <location>
        <begin position="52"/>
        <end position="99"/>
    </location>
</feature>
<keyword evidence="2" id="KW-0539">Nucleus</keyword>
<accession>A0AAE8MTA2</accession>